<dbReference type="RefSeq" id="WP_380551960.1">
    <property type="nucleotide sequence ID" value="NZ_JBHEZY010000004.1"/>
</dbReference>
<dbReference type="PANTHER" id="PTHR24220:SF86">
    <property type="entry name" value="ABC TRANSPORTER ABCH.1"/>
    <property type="match status" value="1"/>
</dbReference>
<dbReference type="CDD" id="cd03255">
    <property type="entry name" value="ABC_MJ0796_LolCDE_FtsE"/>
    <property type="match status" value="1"/>
</dbReference>
<evidence type="ECO:0000259" key="4">
    <source>
        <dbReference type="PROSITE" id="PS50893"/>
    </source>
</evidence>
<evidence type="ECO:0000256" key="3">
    <source>
        <dbReference type="ARBA" id="ARBA00022840"/>
    </source>
</evidence>
<dbReference type="InterPro" id="IPR003593">
    <property type="entry name" value="AAA+_ATPase"/>
</dbReference>
<comment type="caution">
    <text evidence="5">The sequence shown here is derived from an EMBL/GenBank/DDBJ whole genome shotgun (WGS) entry which is preliminary data.</text>
</comment>
<dbReference type="InterPro" id="IPR003439">
    <property type="entry name" value="ABC_transporter-like_ATP-bd"/>
</dbReference>
<evidence type="ECO:0000256" key="2">
    <source>
        <dbReference type="ARBA" id="ARBA00022741"/>
    </source>
</evidence>
<evidence type="ECO:0000256" key="1">
    <source>
        <dbReference type="ARBA" id="ARBA00022448"/>
    </source>
</evidence>
<dbReference type="Pfam" id="PF00005">
    <property type="entry name" value="ABC_tran"/>
    <property type="match status" value="1"/>
</dbReference>
<dbReference type="InterPro" id="IPR027417">
    <property type="entry name" value="P-loop_NTPase"/>
</dbReference>
<sequence>MTLAHIPAAAPESAAAHVTGTAVLQLSQVARTYPGQPPVHALLPLDLTVRAGEYVAIVGPSGSGKSTLLNLLGLLDRPTGGSIQLAGVDASLLKERERTALRGRNIGFVFQAFHLLAHRTAVENVALAQLYIDVKPAARRAAAVEALVRVGLGHRLHALPSTMSGGERQRVAIARALVNAPALILCDEPTGNLDTTTARSVMDLLEELNRTGVTLLVITHDPEVAGRARRSIRIRDGRLQADPPSGPGAAA</sequence>
<feature type="domain" description="ABC transporter" evidence="4">
    <location>
        <begin position="24"/>
        <end position="251"/>
    </location>
</feature>
<dbReference type="PROSITE" id="PS00211">
    <property type="entry name" value="ABC_TRANSPORTER_1"/>
    <property type="match status" value="1"/>
</dbReference>
<evidence type="ECO:0000313" key="6">
    <source>
        <dbReference type="Proteomes" id="UP001592530"/>
    </source>
</evidence>
<dbReference type="InterPro" id="IPR017911">
    <property type="entry name" value="MacB-like_ATP-bd"/>
</dbReference>
<reference evidence="5 6" key="1">
    <citation type="submission" date="2024-09" db="EMBL/GenBank/DDBJ databases">
        <authorList>
            <person name="Lee S.D."/>
        </authorList>
    </citation>
    <scope>NUCLEOTIDE SEQUENCE [LARGE SCALE GENOMIC DNA]</scope>
    <source>
        <strain evidence="5 6">N1-3</strain>
    </source>
</reference>
<dbReference type="InterPro" id="IPR015854">
    <property type="entry name" value="ABC_transpr_LolD-like"/>
</dbReference>
<keyword evidence="3 5" id="KW-0067">ATP-binding</keyword>
<accession>A0ABV6WZD6</accession>
<gene>
    <name evidence="5" type="ORF">ACEZDB_12270</name>
</gene>
<name>A0ABV6WZD6_9ACTN</name>
<dbReference type="SMART" id="SM00382">
    <property type="entry name" value="AAA"/>
    <property type="match status" value="1"/>
</dbReference>
<dbReference type="Gene3D" id="3.40.50.300">
    <property type="entry name" value="P-loop containing nucleotide triphosphate hydrolases"/>
    <property type="match status" value="1"/>
</dbReference>
<dbReference type="EMBL" id="JBHEZY010000004">
    <property type="protein sequence ID" value="MFC1431418.1"/>
    <property type="molecule type" value="Genomic_DNA"/>
</dbReference>
<dbReference type="Proteomes" id="UP001592530">
    <property type="component" value="Unassembled WGS sequence"/>
</dbReference>
<dbReference type="SUPFAM" id="SSF52540">
    <property type="entry name" value="P-loop containing nucleoside triphosphate hydrolases"/>
    <property type="match status" value="1"/>
</dbReference>
<protein>
    <submittedName>
        <fullName evidence="5">ABC transporter ATP-binding protein</fullName>
    </submittedName>
</protein>
<keyword evidence="1" id="KW-0813">Transport</keyword>
<proteinExistence type="predicted"/>
<dbReference type="InterPro" id="IPR017871">
    <property type="entry name" value="ABC_transporter-like_CS"/>
</dbReference>
<evidence type="ECO:0000313" key="5">
    <source>
        <dbReference type="EMBL" id="MFC1431418.1"/>
    </source>
</evidence>
<dbReference type="PANTHER" id="PTHR24220">
    <property type="entry name" value="IMPORT ATP-BINDING PROTEIN"/>
    <property type="match status" value="1"/>
</dbReference>
<keyword evidence="2" id="KW-0547">Nucleotide-binding</keyword>
<organism evidence="5 6">
    <name type="scientific">Streptacidiphilus alkalitolerans</name>
    <dbReference type="NCBI Taxonomy" id="3342712"/>
    <lineage>
        <taxon>Bacteria</taxon>
        <taxon>Bacillati</taxon>
        <taxon>Actinomycetota</taxon>
        <taxon>Actinomycetes</taxon>
        <taxon>Kitasatosporales</taxon>
        <taxon>Streptomycetaceae</taxon>
        <taxon>Streptacidiphilus</taxon>
    </lineage>
</organism>
<dbReference type="GO" id="GO:0005524">
    <property type="term" value="F:ATP binding"/>
    <property type="evidence" value="ECO:0007669"/>
    <property type="project" value="UniProtKB-KW"/>
</dbReference>
<dbReference type="PROSITE" id="PS50893">
    <property type="entry name" value="ABC_TRANSPORTER_2"/>
    <property type="match status" value="1"/>
</dbReference>